<evidence type="ECO:0000313" key="3">
    <source>
        <dbReference type="Proteomes" id="UP000217790"/>
    </source>
</evidence>
<reference evidence="3" key="1">
    <citation type="journal article" date="2017" name="Nat. Ecol. Evol.">
        <title>Genome expansion and lineage-specific genetic innovations in the forest pathogenic fungi Armillaria.</title>
        <authorList>
            <person name="Sipos G."/>
            <person name="Prasanna A.N."/>
            <person name="Walter M.C."/>
            <person name="O'Connor E."/>
            <person name="Balint B."/>
            <person name="Krizsan K."/>
            <person name="Kiss B."/>
            <person name="Hess J."/>
            <person name="Varga T."/>
            <person name="Slot J."/>
            <person name="Riley R."/>
            <person name="Boka B."/>
            <person name="Rigling D."/>
            <person name="Barry K."/>
            <person name="Lee J."/>
            <person name="Mihaltcheva S."/>
            <person name="LaButti K."/>
            <person name="Lipzen A."/>
            <person name="Waldron R."/>
            <person name="Moloney N.M."/>
            <person name="Sperisen C."/>
            <person name="Kredics L."/>
            <person name="Vagvoelgyi C."/>
            <person name="Patrignani A."/>
            <person name="Fitzpatrick D."/>
            <person name="Nagy I."/>
            <person name="Doyle S."/>
            <person name="Anderson J.B."/>
            <person name="Grigoriev I.V."/>
            <person name="Gueldener U."/>
            <person name="Muensterkoetter M."/>
            <person name="Nagy L.G."/>
        </authorList>
    </citation>
    <scope>NUCLEOTIDE SEQUENCE [LARGE SCALE GENOMIC DNA]</scope>
    <source>
        <strain evidence="3">Ar21-2</strain>
    </source>
</reference>
<dbReference type="Proteomes" id="UP000217790">
    <property type="component" value="Unassembled WGS sequence"/>
</dbReference>
<protein>
    <submittedName>
        <fullName evidence="2">Uncharacterized protein</fullName>
    </submittedName>
</protein>
<dbReference type="OMA" id="WSAKMIS"/>
<dbReference type="Gene3D" id="1.10.443.10">
    <property type="entry name" value="Intergrase catalytic core"/>
    <property type="match status" value="1"/>
</dbReference>
<dbReference type="STRING" id="47427.A0A2H3D1H0"/>
<dbReference type="OrthoDB" id="3163890at2759"/>
<organism evidence="2 3">
    <name type="scientific">Armillaria gallica</name>
    <name type="common">Bulbous honey fungus</name>
    <name type="synonym">Armillaria bulbosa</name>
    <dbReference type="NCBI Taxonomy" id="47427"/>
    <lineage>
        <taxon>Eukaryota</taxon>
        <taxon>Fungi</taxon>
        <taxon>Dikarya</taxon>
        <taxon>Basidiomycota</taxon>
        <taxon>Agaricomycotina</taxon>
        <taxon>Agaricomycetes</taxon>
        <taxon>Agaricomycetidae</taxon>
        <taxon>Agaricales</taxon>
        <taxon>Marasmiineae</taxon>
        <taxon>Physalacriaceae</taxon>
        <taxon>Armillaria</taxon>
    </lineage>
</organism>
<dbReference type="GO" id="GO:0006310">
    <property type="term" value="P:DNA recombination"/>
    <property type="evidence" value="ECO:0007669"/>
    <property type="project" value="InterPro"/>
</dbReference>
<dbReference type="SUPFAM" id="SSF47807">
    <property type="entry name" value="5' to 3' exonuclease, C-terminal subdomain"/>
    <property type="match status" value="1"/>
</dbReference>
<feature type="compositionally biased region" description="Basic residues" evidence="1">
    <location>
        <begin position="337"/>
        <end position="347"/>
    </location>
</feature>
<gene>
    <name evidence="2" type="ORF">ARMGADRAFT_1033682</name>
</gene>
<feature type="region of interest" description="Disordered" evidence="1">
    <location>
        <begin position="325"/>
        <end position="347"/>
    </location>
</feature>
<dbReference type="InterPro" id="IPR036279">
    <property type="entry name" value="5-3_exonuclease_C_sf"/>
</dbReference>
<evidence type="ECO:0000313" key="2">
    <source>
        <dbReference type="EMBL" id="PBK89131.1"/>
    </source>
</evidence>
<proteinExistence type="predicted"/>
<dbReference type="AlphaFoldDB" id="A0A2H3D1H0"/>
<dbReference type="InParanoid" id="A0A2H3D1H0"/>
<name>A0A2H3D1H0_ARMGA</name>
<sequence>MGLVFNTVFSEDESDSEYLINVHKAFKFSCNDLVLIALLSGGNYDEGIQGCSIQTAAEITQTGIGKQLFDALEISEVNDYPAVTALWCQDLCIILEAKGAGHLSSHHCSLASRIPSDFSKVLVLIQYLHPVTLGLENLPTTLLLAQPDLSRLAKICEELFIWGNSIGIVKNFLHHIFPGLAIHELLQDLLCAVHPNQCEQSESEIFVSLVIPYAILTQITSVLNKSHETDANRKALIQFMEKHEVHVWLSHILALHAQPNILDNVDQTCKPAKRCKSMKQPLKQIEPSQNSIASSSTNNVSSHQVQVEHTHALLVLEISSDESGNEMAAPCPEATPRKHQKHAKSPKYRLELQIQRKSWRTFKQHQRASKKAQPLHMIDSVMAQFNAFLAEEKVVLQGTDIFIERQLHPKIDYYIVGFIMQGCNNVDMHSVSKAPDEPQKSYSYAQKLWASTTYGFHKGGRGKVPWDQATASGNPSISDVVSSYMLGLQKCKVAKGEIPMTLFLQGTLRRFYNHNHDPQNWNASPETPGNWCGGNVQKLLQAVYLITFTCLLWIDKALKIQLHDIEFGNDNVDGTHFVSITLPFCKSSPFGDIPPFVLCALPKDIAHLCPVQALADWIVTSNITHGYLFPNIDKCDHPITVKNTAMKPEVFLQLFRNNLCNLGEPPYAYGTQSFHHGGCQWLSVDLC</sequence>
<dbReference type="GO" id="GO:0003677">
    <property type="term" value="F:DNA binding"/>
    <property type="evidence" value="ECO:0007669"/>
    <property type="project" value="InterPro"/>
</dbReference>
<evidence type="ECO:0000256" key="1">
    <source>
        <dbReference type="SAM" id="MobiDB-lite"/>
    </source>
</evidence>
<keyword evidence="3" id="KW-1185">Reference proteome</keyword>
<accession>A0A2H3D1H0</accession>
<dbReference type="InterPro" id="IPR013762">
    <property type="entry name" value="Integrase-like_cat_sf"/>
</dbReference>
<dbReference type="GO" id="GO:0015074">
    <property type="term" value="P:DNA integration"/>
    <property type="evidence" value="ECO:0007669"/>
    <property type="project" value="InterPro"/>
</dbReference>
<dbReference type="EMBL" id="KZ293670">
    <property type="protein sequence ID" value="PBK89131.1"/>
    <property type="molecule type" value="Genomic_DNA"/>
</dbReference>